<accession>A0A833WER3</accession>
<evidence type="ECO:0000313" key="5">
    <source>
        <dbReference type="EMBL" id="KAF4031145.1"/>
    </source>
</evidence>
<proteinExistence type="inferred from homology"/>
<dbReference type="AlphaFoldDB" id="A0A833WER3"/>
<dbReference type="GO" id="GO:0020037">
    <property type="term" value="F:heme binding"/>
    <property type="evidence" value="ECO:0007669"/>
    <property type="project" value="InterPro"/>
</dbReference>
<dbReference type="GO" id="GO:0016705">
    <property type="term" value="F:oxidoreductase activity, acting on paired donors, with incorporation or reduction of molecular oxygen"/>
    <property type="evidence" value="ECO:0007669"/>
    <property type="project" value="InterPro"/>
</dbReference>
<evidence type="ECO:0000256" key="2">
    <source>
        <dbReference type="ARBA" id="ARBA00022723"/>
    </source>
</evidence>
<dbReference type="Proteomes" id="UP000602510">
    <property type="component" value="Unassembled WGS sequence"/>
</dbReference>
<sequence length="220" mass="24985">MNFPKGPHYIEDMKDLLGDGIFAVDGVKWAHQRDVACGLYQTQELRDCMTKATTRHTNALHDVLKNVCAKNRSMDLYKLISCYSTEVFTDMSFGVTMNCLRANKELRSKQLLTVHSVKPPNDQLQLDIKEIDAAVLSIVQQVLANRALNLEDDRAKNISMLSLFLDILAKSPKTEEQQYDPVYLRDVVVDFLVAGRDTTAQALSWLFYNVSQNPRVESKL</sequence>
<dbReference type="GO" id="GO:0004497">
    <property type="term" value="F:monooxygenase activity"/>
    <property type="evidence" value="ECO:0007669"/>
    <property type="project" value="InterPro"/>
</dbReference>
<dbReference type="SUPFAM" id="SSF48264">
    <property type="entry name" value="Cytochrome P450"/>
    <property type="match status" value="1"/>
</dbReference>
<dbReference type="Gene3D" id="1.10.630.10">
    <property type="entry name" value="Cytochrome P450"/>
    <property type="match status" value="1"/>
</dbReference>
<keyword evidence="3" id="KW-0560">Oxidoreductase</keyword>
<protein>
    <submittedName>
        <fullName evidence="5">Cytochrome P450</fullName>
    </submittedName>
</protein>
<dbReference type="PANTHER" id="PTHR24296">
    <property type="entry name" value="CYTOCHROME P450"/>
    <property type="match status" value="1"/>
</dbReference>
<reference evidence="5" key="1">
    <citation type="submission" date="2020-04" db="EMBL/GenBank/DDBJ databases">
        <title>Hybrid Assembly of Korean Phytophthora infestans isolates.</title>
        <authorList>
            <person name="Prokchorchik M."/>
            <person name="Lee Y."/>
            <person name="Seo J."/>
            <person name="Cho J.-H."/>
            <person name="Park Y.-E."/>
            <person name="Jang D.-C."/>
            <person name="Im J.-S."/>
            <person name="Choi J.-G."/>
            <person name="Park H.-J."/>
            <person name="Lee G.-B."/>
            <person name="Lee Y.-G."/>
            <person name="Hong S.-Y."/>
            <person name="Cho K."/>
            <person name="Sohn K.H."/>
        </authorList>
    </citation>
    <scope>NUCLEOTIDE SEQUENCE</scope>
    <source>
        <strain evidence="5">KR_1_A1</strain>
    </source>
</reference>
<dbReference type="GO" id="GO:0005506">
    <property type="term" value="F:iron ion binding"/>
    <property type="evidence" value="ECO:0007669"/>
    <property type="project" value="InterPro"/>
</dbReference>
<evidence type="ECO:0000256" key="4">
    <source>
        <dbReference type="ARBA" id="ARBA00023004"/>
    </source>
</evidence>
<comment type="similarity">
    <text evidence="1">Belongs to the cytochrome P450 family.</text>
</comment>
<dbReference type="EMBL" id="WSZM01000603">
    <property type="protein sequence ID" value="KAF4031145.1"/>
    <property type="molecule type" value="Genomic_DNA"/>
</dbReference>
<dbReference type="Pfam" id="PF00067">
    <property type="entry name" value="p450"/>
    <property type="match status" value="1"/>
</dbReference>
<dbReference type="InterPro" id="IPR001128">
    <property type="entry name" value="Cyt_P450"/>
</dbReference>
<keyword evidence="4" id="KW-0408">Iron</keyword>
<evidence type="ECO:0000313" key="6">
    <source>
        <dbReference type="Proteomes" id="UP000602510"/>
    </source>
</evidence>
<evidence type="ECO:0000256" key="3">
    <source>
        <dbReference type="ARBA" id="ARBA00023002"/>
    </source>
</evidence>
<gene>
    <name evidence="5" type="ORF">GN244_ATG17017</name>
</gene>
<name>A0A833WER3_PHYIN</name>
<comment type="caution">
    <text evidence="5">The sequence shown here is derived from an EMBL/GenBank/DDBJ whole genome shotgun (WGS) entry which is preliminary data.</text>
</comment>
<keyword evidence="2" id="KW-0479">Metal-binding</keyword>
<dbReference type="InterPro" id="IPR036396">
    <property type="entry name" value="Cyt_P450_sf"/>
</dbReference>
<organism evidence="5 6">
    <name type="scientific">Phytophthora infestans</name>
    <name type="common">Potato late blight agent</name>
    <name type="synonym">Botrytis infestans</name>
    <dbReference type="NCBI Taxonomy" id="4787"/>
    <lineage>
        <taxon>Eukaryota</taxon>
        <taxon>Sar</taxon>
        <taxon>Stramenopiles</taxon>
        <taxon>Oomycota</taxon>
        <taxon>Peronosporomycetes</taxon>
        <taxon>Peronosporales</taxon>
        <taxon>Peronosporaceae</taxon>
        <taxon>Phytophthora</taxon>
    </lineage>
</organism>
<keyword evidence="6" id="KW-1185">Reference proteome</keyword>
<evidence type="ECO:0000256" key="1">
    <source>
        <dbReference type="ARBA" id="ARBA00010617"/>
    </source>
</evidence>